<dbReference type="Proteomes" id="UP000075902">
    <property type="component" value="Unassembled WGS sequence"/>
</dbReference>
<dbReference type="EnsemblMetazoa" id="AMEC006694-RA">
    <property type="protein sequence ID" value="AMEC006694-PA"/>
    <property type="gene ID" value="AMEC006694"/>
</dbReference>
<name>A0A182TQU7_9DIPT</name>
<proteinExistence type="predicted"/>
<organism evidence="1 2">
    <name type="scientific">Anopheles melas</name>
    <dbReference type="NCBI Taxonomy" id="34690"/>
    <lineage>
        <taxon>Eukaryota</taxon>
        <taxon>Metazoa</taxon>
        <taxon>Ecdysozoa</taxon>
        <taxon>Arthropoda</taxon>
        <taxon>Hexapoda</taxon>
        <taxon>Insecta</taxon>
        <taxon>Pterygota</taxon>
        <taxon>Neoptera</taxon>
        <taxon>Endopterygota</taxon>
        <taxon>Diptera</taxon>
        <taxon>Nematocera</taxon>
        <taxon>Culicoidea</taxon>
        <taxon>Culicidae</taxon>
        <taxon>Anophelinae</taxon>
        <taxon>Anopheles</taxon>
    </lineage>
</organism>
<dbReference type="AlphaFoldDB" id="A0A182TQU7"/>
<reference evidence="2" key="1">
    <citation type="submission" date="2014-01" db="EMBL/GenBank/DDBJ databases">
        <title>The Genome Sequence of Anopheles melas CM1001059_A (V2).</title>
        <authorList>
            <consortium name="The Broad Institute Genomics Platform"/>
            <person name="Neafsey D.E."/>
            <person name="Besansky N."/>
            <person name="Howell P."/>
            <person name="Walton C."/>
            <person name="Young S.K."/>
            <person name="Zeng Q."/>
            <person name="Gargeya S."/>
            <person name="Fitzgerald M."/>
            <person name="Haas B."/>
            <person name="Abouelleil A."/>
            <person name="Allen A.W."/>
            <person name="Alvarado L."/>
            <person name="Arachchi H.M."/>
            <person name="Berlin A.M."/>
            <person name="Chapman S.B."/>
            <person name="Gainer-Dewar J."/>
            <person name="Goldberg J."/>
            <person name="Griggs A."/>
            <person name="Gujja S."/>
            <person name="Hansen M."/>
            <person name="Howarth C."/>
            <person name="Imamovic A."/>
            <person name="Ireland A."/>
            <person name="Larimer J."/>
            <person name="McCowan C."/>
            <person name="Murphy C."/>
            <person name="Pearson M."/>
            <person name="Poon T.W."/>
            <person name="Priest M."/>
            <person name="Roberts A."/>
            <person name="Saif S."/>
            <person name="Shea T."/>
            <person name="Sisk P."/>
            <person name="Sykes S."/>
            <person name="Wortman J."/>
            <person name="Nusbaum C."/>
            <person name="Birren B."/>
        </authorList>
    </citation>
    <scope>NUCLEOTIDE SEQUENCE [LARGE SCALE GENOMIC DNA]</scope>
    <source>
        <strain evidence="2">CM1001059</strain>
    </source>
</reference>
<dbReference type="VEuPathDB" id="VectorBase:AMEC006694"/>
<sequence length="129" mass="15057">MTCTSWRNAPTTSVIRIGPEQIAHGTFVWHLLKSVQCSNVIKRIDRWTKPTVQAEDLSIYQSRQRQCYQQSYGFYRIIATIDVIAHEQIVSVRRSSTYPKQLHQVVELSMNVSTYCNRAFYLLYVGLLR</sequence>
<accession>A0A182TQU7</accession>
<evidence type="ECO:0000313" key="1">
    <source>
        <dbReference type="EnsemblMetazoa" id="AMEC006694-PA"/>
    </source>
</evidence>
<protein>
    <submittedName>
        <fullName evidence="1">Uncharacterized protein</fullName>
    </submittedName>
</protein>
<evidence type="ECO:0000313" key="2">
    <source>
        <dbReference type="Proteomes" id="UP000075902"/>
    </source>
</evidence>
<reference evidence="1" key="2">
    <citation type="submission" date="2020-05" db="UniProtKB">
        <authorList>
            <consortium name="EnsemblMetazoa"/>
        </authorList>
    </citation>
    <scope>IDENTIFICATION</scope>
    <source>
        <strain evidence="1">CM1001059</strain>
    </source>
</reference>
<keyword evidence="2" id="KW-1185">Reference proteome</keyword>